<reference evidence="1" key="1">
    <citation type="submission" date="2021-02" db="EMBL/GenBank/DDBJ databases">
        <authorList>
            <person name="Nowell W R."/>
        </authorList>
    </citation>
    <scope>NUCLEOTIDE SEQUENCE</scope>
</reference>
<dbReference type="AlphaFoldDB" id="A0A813SL47"/>
<evidence type="ECO:0000313" key="1">
    <source>
        <dbReference type="EMBL" id="CAF0802176.1"/>
    </source>
</evidence>
<organism evidence="1 2">
    <name type="scientific">Rotaria sordida</name>
    <dbReference type="NCBI Taxonomy" id="392033"/>
    <lineage>
        <taxon>Eukaryota</taxon>
        <taxon>Metazoa</taxon>
        <taxon>Spiralia</taxon>
        <taxon>Gnathifera</taxon>
        <taxon>Rotifera</taxon>
        <taxon>Eurotatoria</taxon>
        <taxon>Bdelloidea</taxon>
        <taxon>Philodinida</taxon>
        <taxon>Philodinidae</taxon>
        <taxon>Rotaria</taxon>
    </lineage>
</organism>
<protein>
    <submittedName>
        <fullName evidence="1">Uncharacterized protein</fullName>
    </submittedName>
</protein>
<accession>A0A813SL47</accession>
<comment type="caution">
    <text evidence="1">The sequence shown here is derived from an EMBL/GenBank/DDBJ whole genome shotgun (WGS) entry which is preliminary data.</text>
</comment>
<dbReference type="EMBL" id="CAJNOO010000100">
    <property type="protein sequence ID" value="CAF0802176.1"/>
    <property type="molecule type" value="Genomic_DNA"/>
</dbReference>
<dbReference type="Proteomes" id="UP000663882">
    <property type="component" value="Unassembled WGS sequence"/>
</dbReference>
<gene>
    <name evidence="1" type="ORF">RFH988_LOCUS3980</name>
</gene>
<dbReference type="OrthoDB" id="10029622at2759"/>
<sequence>MESEFSSNPDSLMNTNNQLDSTLCLPTNYDVSYGNTTNSTENPISRYWTPNLLDGALFIVSNSTYQTENIPSSWQHPTDLLTRTFDDITKLKDNPGNFFHGLINAYADLYDIDLYLIVFINNKHTIIDKNNFCNRNEKRCDKERYAFIFCNTNNIYCCPLYYKKYINGETLTVFKRDDISVWHAIETMVNQMNKKIVDENQNQTENRLELSIEDPSHMAVDDTFSSENHSTSFDLQPVTLFEASTFIEQMLQEINQLKNNLRPWLNEILIQNQAPDFNITNLDSISPQASAELIQEKQMLILQIIHSAVERIPRNHDAAIVSNIVVANNNQQDNTALFSDTSHVTQIDQNPANISSFVLNQSSNTSEIFPTTSASIQCEAPNILNKPKKDWHYRNMRDLAKNRIPLLAGDGPQRSLIRVKVPPKRNYPMYLGIKVQTYDNRGHCLKVPVPEGTTVNMDSFCNDNNLNRLQFDQCTPTDYFDSENRYVYSEISSEEHEAREKE</sequence>
<name>A0A813SL47_9BILA</name>
<proteinExistence type="predicted"/>
<evidence type="ECO:0000313" key="2">
    <source>
        <dbReference type="Proteomes" id="UP000663882"/>
    </source>
</evidence>